<gene>
    <name evidence="2" type="ORF">VNE69_03102</name>
</gene>
<evidence type="ECO:0000313" key="3">
    <source>
        <dbReference type="Proteomes" id="UP001334084"/>
    </source>
</evidence>
<dbReference type="GO" id="GO:0016779">
    <property type="term" value="F:nucleotidyltransferase activity"/>
    <property type="evidence" value="ECO:0007669"/>
    <property type="project" value="TreeGrafter"/>
</dbReference>
<dbReference type="Proteomes" id="UP001334084">
    <property type="component" value="Chromosome 3"/>
</dbReference>
<dbReference type="SUPFAM" id="SSF69572">
    <property type="entry name" value="Activating enzymes of the ubiquitin-like proteins"/>
    <property type="match status" value="1"/>
</dbReference>
<keyword evidence="3" id="KW-1185">Reference proteome</keyword>
<proteinExistence type="predicted"/>
<dbReference type="AlphaFoldDB" id="A0AAX4JAF8"/>
<dbReference type="GO" id="GO:0008641">
    <property type="term" value="F:ubiquitin-like modifier activating enzyme activity"/>
    <property type="evidence" value="ECO:0007669"/>
    <property type="project" value="InterPro"/>
</dbReference>
<dbReference type="PANTHER" id="PTHR10953">
    <property type="entry name" value="UBIQUITIN-ACTIVATING ENZYME E1"/>
    <property type="match status" value="1"/>
</dbReference>
<dbReference type="EMBL" id="CP142728">
    <property type="protein sequence ID" value="WUR02881.1"/>
    <property type="molecule type" value="Genomic_DNA"/>
</dbReference>
<dbReference type="Gene3D" id="3.40.50.720">
    <property type="entry name" value="NAD(P)-binding Rossmann-like Domain"/>
    <property type="match status" value="1"/>
</dbReference>
<dbReference type="InterPro" id="IPR035985">
    <property type="entry name" value="Ubiquitin-activating_enz"/>
</dbReference>
<dbReference type="GO" id="GO:0032446">
    <property type="term" value="P:protein modification by small protein conjugation"/>
    <property type="evidence" value="ECO:0007669"/>
    <property type="project" value="TreeGrafter"/>
</dbReference>
<dbReference type="KEGG" id="vnx:VNE69_03102"/>
<evidence type="ECO:0000313" key="2">
    <source>
        <dbReference type="EMBL" id="WUR02881.1"/>
    </source>
</evidence>
<dbReference type="GeneID" id="90540698"/>
<dbReference type="GO" id="GO:0005737">
    <property type="term" value="C:cytoplasm"/>
    <property type="evidence" value="ECO:0007669"/>
    <property type="project" value="TreeGrafter"/>
</dbReference>
<evidence type="ECO:0000259" key="1">
    <source>
        <dbReference type="Pfam" id="PF00899"/>
    </source>
</evidence>
<organism evidence="2 3">
    <name type="scientific">Vairimorpha necatrix</name>
    <dbReference type="NCBI Taxonomy" id="6039"/>
    <lineage>
        <taxon>Eukaryota</taxon>
        <taxon>Fungi</taxon>
        <taxon>Fungi incertae sedis</taxon>
        <taxon>Microsporidia</taxon>
        <taxon>Nosematidae</taxon>
        <taxon>Vairimorpha</taxon>
    </lineage>
</organism>
<reference evidence="2" key="1">
    <citation type="journal article" date="2024" name="BMC Genomics">
        <title>Functional annotation of a divergent genome using sequence and structure-based similarity.</title>
        <authorList>
            <person name="Svedberg D."/>
            <person name="Winiger R.R."/>
            <person name="Berg A."/>
            <person name="Sharma H."/>
            <person name="Tellgren-Roth C."/>
            <person name="Debrunner-Vossbrinck B.A."/>
            <person name="Vossbrinck C.R."/>
            <person name="Barandun J."/>
        </authorList>
    </citation>
    <scope>NUCLEOTIDE SEQUENCE</scope>
    <source>
        <strain evidence="2">Illinois isolate</strain>
    </source>
</reference>
<accession>A0AAX4JAF8</accession>
<dbReference type="PANTHER" id="PTHR10953:SF102">
    <property type="entry name" value="ADENYLYLTRANSFERASE AND SULFURTRANSFERASE MOCS3"/>
    <property type="match status" value="1"/>
</dbReference>
<feature type="domain" description="THIF-type NAD/FAD binding fold" evidence="1">
    <location>
        <begin position="20"/>
        <end position="164"/>
    </location>
</feature>
<sequence length="202" mass="23426">MIKLLLAGVEILKLLPLSKYDITIVDKDTVDLSNLNRLFPFTLKDIGLHKSFLLSKIYNIKYFVQDILTFENIDEYDLIIVALDNVPSRMHLNYLYKMKNKGILIDCGVSRYNCHVFKSTPTSFCLYCVSEMYEEEKGDVSCSREIREIMPSVCFINSICASLVFLMIEDEVNNFYIYNGRDGVYLCKMNLKRNKKCILCNA</sequence>
<dbReference type="InterPro" id="IPR000594">
    <property type="entry name" value="ThiF_NAD_FAD-bd"/>
</dbReference>
<dbReference type="RefSeq" id="XP_065329026.1">
    <property type="nucleotide sequence ID" value="XM_065472954.1"/>
</dbReference>
<dbReference type="GO" id="GO:0004792">
    <property type="term" value="F:thiosulfate-cyanide sulfurtransferase activity"/>
    <property type="evidence" value="ECO:0007669"/>
    <property type="project" value="TreeGrafter"/>
</dbReference>
<protein>
    <submittedName>
        <fullName evidence="2">NEDD8-activating enzyme E1 catalytic subunit (UBA3)</fullName>
    </submittedName>
</protein>
<dbReference type="Pfam" id="PF00899">
    <property type="entry name" value="ThiF"/>
    <property type="match status" value="1"/>
</dbReference>
<dbReference type="InterPro" id="IPR045886">
    <property type="entry name" value="ThiF/MoeB/HesA"/>
</dbReference>
<name>A0AAX4JAF8_9MICR</name>